<organism evidence="1 2">
    <name type="scientific">Stieleria maiorica</name>
    <dbReference type="NCBI Taxonomy" id="2795974"/>
    <lineage>
        <taxon>Bacteria</taxon>
        <taxon>Pseudomonadati</taxon>
        <taxon>Planctomycetota</taxon>
        <taxon>Planctomycetia</taxon>
        <taxon>Pirellulales</taxon>
        <taxon>Pirellulaceae</taxon>
        <taxon>Stieleria</taxon>
    </lineage>
</organism>
<dbReference type="KEGG" id="smam:Mal15_50200"/>
<sequence>MLVCSWLVWFDVRPCPAVVVAYLTPSRAVAGEQFESDLMLAGSADAIGDVIELINVDIVQSTINTAALSDYSRVRFDARPQFALWHDGQQFGSGSPGFESQIVLDSFLPSEPIPYEITTTDPFSVGTLTFDFGGLGLQPGDTITLDILGRDDGTATRTTSIAIRASGASETTLVNPAFSSPNGSEKSVFTIATAIPEPGPIVFLATTLLGAVVCRRSRRRA</sequence>
<evidence type="ECO:0008006" key="3">
    <source>
        <dbReference type="Google" id="ProtNLM"/>
    </source>
</evidence>
<accession>A0A5B9MJA2</accession>
<dbReference type="EMBL" id="CP036264">
    <property type="protein sequence ID" value="QEG00944.1"/>
    <property type="molecule type" value="Genomic_DNA"/>
</dbReference>
<evidence type="ECO:0000313" key="2">
    <source>
        <dbReference type="Proteomes" id="UP000321353"/>
    </source>
</evidence>
<keyword evidence="2" id="KW-1185">Reference proteome</keyword>
<dbReference type="AlphaFoldDB" id="A0A5B9MJA2"/>
<name>A0A5B9MJA2_9BACT</name>
<gene>
    <name evidence="1" type="ORF">Mal15_50200</name>
</gene>
<protein>
    <recommendedName>
        <fullName evidence="3">PEP-CTERM protein-sorting domain-containing protein</fullName>
    </recommendedName>
</protein>
<dbReference type="Proteomes" id="UP000321353">
    <property type="component" value="Chromosome"/>
</dbReference>
<proteinExistence type="predicted"/>
<evidence type="ECO:0000313" key="1">
    <source>
        <dbReference type="EMBL" id="QEG00944.1"/>
    </source>
</evidence>
<reference evidence="1 2" key="1">
    <citation type="submission" date="2019-02" db="EMBL/GenBank/DDBJ databases">
        <title>Planctomycetal bacteria perform biofilm scaping via a novel small molecule.</title>
        <authorList>
            <person name="Jeske O."/>
            <person name="Boedeker C."/>
            <person name="Wiegand S."/>
            <person name="Breitling P."/>
            <person name="Kallscheuer N."/>
            <person name="Jogler M."/>
            <person name="Rohde M."/>
            <person name="Petersen J."/>
            <person name="Medema M.H."/>
            <person name="Surup F."/>
            <person name="Jogler C."/>
        </authorList>
    </citation>
    <scope>NUCLEOTIDE SEQUENCE [LARGE SCALE GENOMIC DNA]</scope>
    <source>
        <strain evidence="1 2">Mal15</strain>
    </source>
</reference>